<dbReference type="Pfam" id="PF00132">
    <property type="entry name" value="Hexapep"/>
    <property type="match status" value="1"/>
</dbReference>
<dbReference type="CDD" id="cd03349">
    <property type="entry name" value="LbH_XAT"/>
    <property type="match status" value="1"/>
</dbReference>
<organism evidence="1 2">
    <name type="scientific">Spiroplasma taiwanense CT-1</name>
    <dbReference type="NCBI Taxonomy" id="1276220"/>
    <lineage>
        <taxon>Bacteria</taxon>
        <taxon>Bacillati</taxon>
        <taxon>Mycoplasmatota</taxon>
        <taxon>Mollicutes</taxon>
        <taxon>Entomoplasmatales</taxon>
        <taxon>Spiroplasmataceae</taxon>
        <taxon>Spiroplasma</taxon>
    </lineage>
</organism>
<dbReference type="AlphaFoldDB" id="S5LYL2"/>
<dbReference type="Gene3D" id="2.160.10.10">
    <property type="entry name" value="Hexapeptide repeat proteins"/>
    <property type="match status" value="1"/>
</dbReference>
<evidence type="ECO:0000313" key="1">
    <source>
        <dbReference type="EMBL" id="AGR40742.1"/>
    </source>
</evidence>
<dbReference type="eggNOG" id="COG0110">
    <property type="taxonomic scope" value="Bacteria"/>
</dbReference>
<dbReference type="PANTHER" id="PTHR43300:SF11">
    <property type="entry name" value="ACETYLTRANSFERASE RV3034C-RELATED"/>
    <property type="match status" value="1"/>
</dbReference>
<dbReference type="InterPro" id="IPR001451">
    <property type="entry name" value="Hexapep"/>
</dbReference>
<name>S5LYL2_9MOLU</name>
<dbReference type="PATRIC" id="fig|1276220.3.peg.47"/>
<evidence type="ECO:0000313" key="2">
    <source>
        <dbReference type="Proteomes" id="UP000014984"/>
    </source>
</evidence>
<dbReference type="GO" id="GO:0016740">
    <property type="term" value="F:transferase activity"/>
    <property type="evidence" value="ECO:0007669"/>
    <property type="project" value="UniProtKB-KW"/>
</dbReference>
<keyword evidence="2" id="KW-1185">Reference proteome</keyword>
<dbReference type="Proteomes" id="UP000014984">
    <property type="component" value="Chromosome"/>
</dbReference>
<dbReference type="HOGENOM" id="CLU_051638_5_3_14"/>
<gene>
    <name evidence="1" type="ORF">STAIW_v1c00470</name>
</gene>
<dbReference type="InterPro" id="IPR011004">
    <property type="entry name" value="Trimer_LpxA-like_sf"/>
</dbReference>
<sequence length="176" mass="20077">MEYTYFYSFKNEQGIIKFQNKNGLYHFPQINNDKLIIGKFCAIADEVKFIMNGANHRINSFSTYSFEIFNKFSINEKILTQSVSKGDTIIGNDVWFGYGSTIMPGVKIGNGAIIATKSVVVNDVEPYTIVGGNSTKLIRKRFDQETINKLEKLKWWDKEIGEINSLVNDLVNNLIK</sequence>
<dbReference type="SUPFAM" id="SSF51161">
    <property type="entry name" value="Trimeric LpxA-like enzymes"/>
    <property type="match status" value="1"/>
</dbReference>
<dbReference type="EMBL" id="CP005074">
    <property type="protein sequence ID" value="AGR40742.1"/>
    <property type="molecule type" value="Genomic_DNA"/>
</dbReference>
<dbReference type="STRING" id="1276220.STAIW_v1c00470"/>
<dbReference type="PANTHER" id="PTHR43300">
    <property type="entry name" value="ACETYLTRANSFERASE"/>
    <property type="match status" value="1"/>
</dbReference>
<keyword evidence="1" id="KW-0808">Transferase</keyword>
<protein>
    <submittedName>
        <fullName evidence="1">Acetyltransferase</fullName>
    </submittedName>
</protein>
<dbReference type="InterPro" id="IPR050179">
    <property type="entry name" value="Trans_hexapeptide_repeat"/>
</dbReference>
<accession>S5LYL2</accession>
<proteinExistence type="predicted"/>
<dbReference type="KEGG" id="stai:STAIW_v1c00470"/>
<reference evidence="1 2" key="1">
    <citation type="journal article" date="2013" name="Genome Biol. Evol.">
        <title>Comparison of metabolic capacities and inference of gene content evolution in mosquito-associated Spiroplasma diminutum and S. taiwanense.</title>
        <authorList>
            <person name="Lo W.S."/>
            <person name="Ku C."/>
            <person name="Chen L.L."/>
            <person name="Chang T.H."/>
            <person name="Kuo C.H."/>
        </authorList>
    </citation>
    <scope>NUCLEOTIDE SEQUENCE [LARGE SCALE GENOMIC DNA]</scope>
    <source>
        <strain evidence="1">CT-1</strain>
    </source>
</reference>